<feature type="transmembrane region" description="Helical" evidence="7">
    <location>
        <begin position="286"/>
        <end position="304"/>
    </location>
</feature>
<evidence type="ECO:0000256" key="6">
    <source>
        <dbReference type="ARBA" id="ARBA00023136"/>
    </source>
</evidence>
<protein>
    <submittedName>
        <fullName evidence="8">Tetrathionate reductase subunit C</fullName>
    </submittedName>
</protein>
<evidence type="ECO:0000256" key="4">
    <source>
        <dbReference type="ARBA" id="ARBA00022692"/>
    </source>
</evidence>
<evidence type="ECO:0000313" key="9">
    <source>
        <dbReference type="Proteomes" id="UP000244338"/>
    </source>
</evidence>
<comment type="subcellular location">
    <subcellularLocation>
        <location evidence="1">Cell membrane</location>
        <topology evidence="1">Multi-pass membrane protein</topology>
    </subcellularLocation>
</comment>
<keyword evidence="3" id="KW-1003">Cell membrane</keyword>
<dbReference type="PANTHER" id="PTHR34856">
    <property type="entry name" value="PROTEIN NRFD"/>
    <property type="match status" value="1"/>
</dbReference>
<keyword evidence="4 7" id="KW-0812">Transmembrane</keyword>
<dbReference type="Gene3D" id="1.20.1630.10">
    <property type="entry name" value="Formate dehydrogenase/DMSO reductase domain"/>
    <property type="match status" value="1"/>
</dbReference>
<keyword evidence="6 7" id="KW-0472">Membrane</keyword>
<feature type="transmembrane region" description="Helical" evidence="7">
    <location>
        <begin position="164"/>
        <end position="184"/>
    </location>
</feature>
<keyword evidence="5 7" id="KW-1133">Transmembrane helix</keyword>
<name>A0A2R6XYR5_9BACL</name>
<dbReference type="InterPro" id="IPR005614">
    <property type="entry name" value="NrfD-like"/>
</dbReference>
<feature type="transmembrane region" description="Helical" evidence="7">
    <location>
        <begin position="245"/>
        <end position="266"/>
    </location>
</feature>
<feature type="transmembrane region" description="Helical" evidence="7">
    <location>
        <begin position="97"/>
        <end position="118"/>
    </location>
</feature>
<feature type="transmembrane region" description="Helical" evidence="7">
    <location>
        <begin position="311"/>
        <end position="334"/>
    </location>
</feature>
<evidence type="ECO:0000256" key="2">
    <source>
        <dbReference type="ARBA" id="ARBA00008929"/>
    </source>
</evidence>
<dbReference type="EMBL" id="PEBX01000097">
    <property type="protein sequence ID" value="PTQ55567.1"/>
    <property type="molecule type" value="Genomic_DNA"/>
</dbReference>
<evidence type="ECO:0000256" key="1">
    <source>
        <dbReference type="ARBA" id="ARBA00004651"/>
    </source>
</evidence>
<feature type="transmembrane region" description="Helical" evidence="7">
    <location>
        <begin position="20"/>
        <end position="44"/>
    </location>
</feature>
<sequence length="404" mass="46027">MGIGPYIPVHYLYNVHHEIPFGYLIAIYFFYTGLSAGSFLMSALSSVLGIKKFKPIAKVSGVMALTLLAVAPLHLIADLERPLSFWRLFVYYNGSSAISYGTILLTIYPLMTLIYLWFMMRKDLALGAKYLTNWRGKLYRLLTLGHLDTSEASFEKDQKIVRTLGMITVPLAFLVHGYTGFILGNVQARGLWNTALMPYIFLMSAIVSGTGLLLLLVLFAERFLSAERRITPERRELIDDIAKMMPWFILVDGTLLISHFIVLYFAGQNAHETAWQMLYGHHQWSFLFDEVLIGLVLPMIIFSIPKLRKNLFMLIIGSFMTLYGVVYMRMNFVIGGQQLELDGNGWKTYIPDPLHVKLIFTFAALEIILLFGLMFLLPITEQRYPPLVQPLKGKDIKGTLTMEH</sequence>
<evidence type="ECO:0000256" key="7">
    <source>
        <dbReference type="SAM" id="Phobius"/>
    </source>
</evidence>
<comment type="caution">
    <text evidence="8">The sequence shown here is derived from an EMBL/GenBank/DDBJ whole genome shotgun (WGS) entry which is preliminary data.</text>
</comment>
<dbReference type="Proteomes" id="UP000244338">
    <property type="component" value="Unassembled WGS sequence"/>
</dbReference>
<dbReference type="AlphaFoldDB" id="A0A2R6XYR5"/>
<feature type="transmembrane region" description="Helical" evidence="7">
    <location>
        <begin position="354"/>
        <end position="377"/>
    </location>
</feature>
<accession>A0A2R6XYR5</accession>
<dbReference type="GO" id="GO:0005886">
    <property type="term" value="C:plasma membrane"/>
    <property type="evidence" value="ECO:0007669"/>
    <property type="project" value="UniProtKB-SubCell"/>
</dbReference>
<feature type="transmembrane region" description="Helical" evidence="7">
    <location>
        <begin position="196"/>
        <end position="224"/>
    </location>
</feature>
<evidence type="ECO:0000256" key="3">
    <source>
        <dbReference type="ARBA" id="ARBA00022475"/>
    </source>
</evidence>
<evidence type="ECO:0000313" key="8">
    <source>
        <dbReference type="EMBL" id="PTQ55567.1"/>
    </source>
</evidence>
<organism evidence="8 9">
    <name type="scientific">Candidatus Carbonibacillus altaicus</name>
    <dbReference type="NCBI Taxonomy" id="2163959"/>
    <lineage>
        <taxon>Bacteria</taxon>
        <taxon>Bacillati</taxon>
        <taxon>Bacillota</taxon>
        <taxon>Bacilli</taxon>
        <taxon>Bacillales</taxon>
        <taxon>Candidatus Carbonibacillus</taxon>
    </lineage>
</organism>
<gene>
    <name evidence="8" type="ORF">BSOLF_1875</name>
</gene>
<feature type="transmembrane region" description="Helical" evidence="7">
    <location>
        <begin position="56"/>
        <end position="77"/>
    </location>
</feature>
<evidence type="ECO:0000256" key="5">
    <source>
        <dbReference type="ARBA" id="ARBA00022989"/>
    </source>
</evidence>
<dbReference type="InterPro" id="IPR052049">
    <property type="entry name" value="Electron_transfer_protein"/>
</dbReference>
<dbReference type="PANTHER" id="PTHR34856:SF2">
    <property type="entry name" value="PROTEIN NRFD"/>
    <property type="match status" value="1"/>
</dbReference>
<reference evidence="9" key="1">
    <citation type="journal article" date="2018" name="Sci. Rep.">
        <title>Lignite coal burning seam in the remote Altai Mountains harbors a hydrogen-driven thermophilic microbial community.</title>
        <authorList>
            <person name="Kadnikov V.V."/>
            <person name="Mardanov A.V."/>
            <person name="Ivasenko D.A."/>
            <person name="Antsiferov D.V."/>
            <person name="Beletsky A.V."/>
            <person name="Karnachuk O.V."/>
            <person name="Ravin N.V."/>
        </authorList>
    </citation>
    <scope>NUCLEOTIDE SEQUENCE [LARGE SCALE GENOMIC DNA]</scope>
</reference>
<comment type="similarity">
    <text evidence="2">Belongs to the NrfD family.</text>
</comment>
<dbReference type="Pfam" id="PF03916">
    <property type="entry name" value="NrfD"/>
    <property type="match status" value="1"/>
</dbReference>
<proteinExistence type="inferred from homology"/>